<evidence type="ECO:0000256" key="2">
    <source>
        <dbReference type="HAMAP-Rule" id="MF_00634"/>
    </source>
</evidence>
<dbReference type="Gene3D" id="3.30.1200.10">
    <property type="entry name" value="YggU-like"/>
    <property type="match status" value="1"/>
</dbReference>
<dbReference type="PANTHER" id="PTHR13420">
    <property type="entry name" value="UPF0235 PROTEIN C15ORF40"/>
    <property type="match status" value="1"/>
</dbReference>
<dbReference type="SMART" id="SM01152">
    <property type="entry name" value="DUF167"/>
    <property type="match status" value="1"/>
</dbReference>
<reference evidence="3" key="1">
    <citation type="submission" date="2016-09" db="EMBL/GenBank/DDBJ databases">
        <title>Draft genome of thermotolerant cyanobacterium Desertifilum sp. strain IPPAS B-1220.</title>
        <authorList>
            <person name="Sinetova M.A."/>
            <person name="Bolakhan K."/>
            <person name="Zayadan B.K."/>
            <person name="Mironov K.S."/>
            <person name="Ustinova V."/>
            <person name="Kupriyanova E.V."/>
            <person name="Sidorov R.A."/>
            <person name="Skrypnik A.N."/>
            <person name="Gogoleva N.E."/>
            <person name="Gogolev Y.V."/>
            <person name="Los D.A."/>
        </authorList>
    </citation>
    <scope>NUCLEOTIDE SEQUENCE [LARGE SCALE GENOMIC DNA]</scope>
    <source>
        <strain evidence="3">IPPAS B-1220</strain>
    </source>
</reference>
<comment type="caution">
    <text evidence="3">The sequence shown here is derived from an EMBL/GenBank/DDBJ whole genome shotgun (WGS) entry which is preliminary data.</text>
</comment>
<evidence type="ECO:0000313" key="3">
    <source>
        <dbReference type="EMBL" id="OEJ75688.1"/>
    </source>
</evidence>
<sequence length="76" mass="8220">MKLQVKVKPNAKHQSVQTLEDGSLAIALKSPPTDGKANAELIEVLAKTFDVPKARITIKSGRTARTKLIEIDAPDL</sequence>
<dbReference type="NCBIfam" id="TIGR00251">
    <property type="entry name" value="DUF167 family protein"/>
    <property type="match status" value="1"/>
</dbReference>
<evidence type="ECO:0000256" key="1">
    <source>
        <dbReference type="ARBA" id="ARBA00010364"/>
    </source>
</evidence>
<dbReference type="InterPro" id="IPR036591">
    <property type="entry name" value="YggU-like_sf"/>
</dbReference>
<dbReference type="OrthoDB" id="9800587at2"/>
<dbReference type="GO" id="GO:0005737">
    <property type="term" value="C:cytoplasm"/>
    <property type="evidence" value="ECO:0007669"/>
    <property type="project" value="TreeGrafter"/>
</dbReference>
<dbReference type="EMBL" id="MJGC01000045">
    <property type="protein sequence ID" value="OEJ75688.1"/>
    <property type="molecule type" value="Genomic_DNA"/>
</dbReference>
<dbReference type="RefSeq" id="WP_069966635.1">
    <property type="nucleotide sequence ID" value="NZ_CM124774.1"/>
</dbReference>
<protein>
    <recommendedName>
        <fullName evidence="2">UPF0235 protein BH720_07870</fullName>
    </recommendedName>
</protein>
<accession>A0A1E5QM36</accession>
<dbReference type="Pfam" id="PF02594">
    <property type="entry name" value="DUF167"/>
    <property type="match status" value="1"/>
</dbReference>
<gene>
    <name evidence="3" type="ORF">BH720_07870</name>
</gene>
<proteinExistence type="inferred from homology"/>
<dbReference type="SUPFAM" id="SSF69786">
    <property type="entry name" value="YggU-like"/>
    <property type="match status" value="1"/>
</dbReference>
<name>A0A1E5QM36_9CYAN</name>
<dbReference type="PANTHER" id="PTHR13420:SF7">
    <property type="entry name" value="UPF0235 PROTEIN C15ORF40"/>
    <property type="match status" value="1"/>
</dbReference>
<dbReference type="AlphaFoldDB" id="A0A1E5QM36"/>
<dbReference type="InterPro" id="IPR003746">
    <property type="entry name" value="DUF167"/>
</dbReference>
<organism evidence="3">
    <name type="scientific">Desertifilum tharense IPPAS B-1220</name>
    <dbReference type="NCBI Taxonomy" id="1781255"/>
    <lineage>
        <taxon>Bacteria</taxon>
        <taxon>Bacillati</taxon>
        <taxon>Cyanobacteriota</taxon>
        <taxon>Cyanophyceae</taxon>
        <taxon>Desertifilales</taxon>
        <taxon>Desertifilaceae</taxon>
        <taxon>Desertifilum</taxon>
    </lineage>
</organism>
<comment type="similarity">
    <text evidence="1 2">Belongs to the UPF0235 family.</text>
</comment>
<dbReference type="HAMAP" id="MF_00634">
    <property type="entry name" value="UPF0235"/>
    <property type="match status" value="1"/>
</dbReference>